<reference evidence="1" key="1">
    <citation type="journal article" date="2020" name="mSystems">
        <title>Genome- and Community-Level Interaction Insights into Carbon Utilization and Element Cycling Functions of Hydrothermarchaeota in Hydrothermal Sediment.</title>
        <authorList>
            <person name="Zhou Z."/>
            <person name="Liu Y."/>
            <person name="Xu W."/>
            <person name="Pan J."/>
            <person name="Luo Z.H."/>
            <person name="Li M."/>
        </authorList>
    </citation>
    <scope>NUCLEOTIDE SEQUENCE [LARGE SCALE GENOMIC DNA]</scope>
    <source>
        <strain evidence="1">SpSt-468</strain>
    </source>
</reference>
<dbReference type="Pfam" id="PF02596">
    <property type="entry name" value="DUF169"/>
    <property type="match status" value="1"/>
</dbReference>
<evidence type="ECO:0008006" key="2">
    <source>
        <dbReference type="Google" id="ProtNLM"/>
    </source>
</evidence>
<dbReference type="EMBL" id="DSTX01000011">
    <property type="protein sequence ID" value="HFK20777.1"/>
    <property type="molecule type" value="Genomic_DNA"/>
</dbReference>
<proteinExistence type="predicted"/>
<dbReference type="PANTHER" id="PTHR37954">
    <property type="entry name" value="BLL4979 PROTEIN"/>
    <property type="match status" value="1"/>
</dbReference>
<gene>
    <name evidence="1" type="ORF">ENS19_05775</name>
</gene>
<dbReference type="AlphaFoldDB" id="A0A7C3J4E4"/>
<comment type="caution">
    <text evidence="1">The sequence shown here is derived from an EMBL/GenBank/DDBJ whole genome shotgun (WGS) entry which is preliminary data.</text>
</comment>
<organism evidence="1">
    <name type="scientific">Candidatus Methanomethylicus mesodigestus</name>
    <dbReference type="NCBI Taxonomy" id="1867258"/>
    <lineage>
        <taxon>Archaea</taxon>
        <taxon>Thermoproteota</taxon>
        <taxon>Methanosuratincolia</taxon>
        <taxon>Candidatus Methanomethylicales</taxon>
        <taxon>Candidatus Methanomethylicaceae</taxon>
        <taxon>Candidatus Methanomethylicus</taxon>
    </lineage>
</organism>
<name>A0A7C3J4E4_9CREN</name>
<sequence length="245" mass="26648">MDCREAAQRLKDVLGLSIPPVAVKFLKQGEQVPNGFPLAPKKMRFCQAVMEATWGRSISLPPTELACGPGPGTFGVPVKEKVAKGEVHHAFGLFESPEAAAKCLSANAKGLPGQFSMILVSPLEQCTIYPDVVVLRLNAEQAMWVCHSRSYKEGKHLVFDFQTEASVCSSIGMASYLKGEVQLGLGCYGSRSNTEMRADELLVGIPGNLLETTVEALEKLRKPMADSRAKRQFYEAYPEKRVAGA</sequence>
<protein>
    <recommendedName>
        <fullName evidence="2">DUF169 domain-containing protein</fullName>
    </recommendedName>
</protein>
<accession>A0A7C3J4E4</accession>
<dbReference type="PANTHER" id="PTHR37954:SF3">
    <property type="entry name" value="DUF169 DOMAIN-CONTAINING PROTEIN"/>
    <property type="match status" value="1"/>
</dbReference>
<evidence type="ECO:0000313" key="1">
    <source>
        <dbReference type="EMBL" id="HFK20777.1"/>
    </source>
</evidence>
<dbReference type="InterPro" id="IPR003748">
    <property type="entry name" value="DUF169"/>
</dbReference>